<dbReference type="Gene3D" id="1.20.1250.20">
    <property type="entry name" value="MFS general substrate transporter like domains"/>
    <property type="match status" value="2"/>
</dbReference>
<comment type="caution">
    <text evidence="8">The sequence shown here is derived from an EMBL/GenBank/DDBJ whole genome shotgun (WGS) entry which is preliminary data.</text>
</comment>
<dbReference type="SUPFAM" id="SSF103473">
    <property type="entry name" value="MFS general substrate transporter"/>
    <property type="match status" value="1"/>
</dbReference>
<evidence type="ECO:0000256" key="2">
    <source>
        <dbReference type="ARBA" id="ARBA00022448"/>
    </source>
</evidence>
<feature type="transmembrane region" description="Helical" evidence="7">
    <location>
        <begin position="323"/>
        <end position="341"/>
    </location>
</feature>
<feature type="transmembrane region" description="Helical" evidence="7">
    <location>
        <begin position="296"/>
        <end position="316"/>
    </location>
</feature>
<organism evidence="8 9">
    <name type="scientific">Candolleomyces aberdarensis</name>
    <dbReference type="NCBI Taxonomy" id="2316362"/>
    <lineage>
        <taxon>Eukaryota</taxon>
        <taxon>Fungi</taxon>
        <taxon>Dikarya</taxon>
        <taxon>Basidiomycota</taxon>
        <taxon>Agaricomycotina</taxon>
        <taxon>Agaricomycetes</taxon>
        <taxon>Agaricomycetidae</taxon>
        <taxon>Agaricales</taxon>
        <taxon>Agaricineae</taxon>
        <taxon>Psathyrellaceae</taxon>
        <taxon>Candolleomyces</taxon>
    </lineage>
</organism>
<dbReference type="GO" id="GO:0016020">
    <property type="term" value="C:membrane"/>
    <property type="evidence" value="ECO:0007669"/>
    <property type="project" value="UniProtKB-SubCell"/>
</dbReference>
<dbReference type="STRING" id="2316362.A0A4Q2DPL4"/>
<evidence type="ECO:0000256" key="4">
    <source>
        <dbReference type="ARBA" id="ARBA00022989"/>
    </source>
</evidence>
<keyword evidence="2" id="KW-0813">Transport</keyword>
<proteinExistence type="predicted"/>
<evidence type="ECO:0000256" key="3">
    <source>
        <dbReference type="ARBA" id="ARBA00022692"/>
    </source>
</evidence>
<dbReference type="Proteomes" id="UP000290288">
    <property type="component" value="Unassembled WGS sequence"/>
</dbReference>
<feature type="transmembrane region" description="Helical" evidence="7">
    <location>
        <begin position="384"/>
        <end position="403"/>
    </location>
</feature>
<evidence type="ECO:0000256" key="1">
    <source>
        <dbReference type="ARBA" id="ARBA00004141"/>
    </source>
</evidence>
<dbReference type="EMBL" id="SDEE01000133">
    <property type="protein sequence ID" value="RXW20785.1"/>
    <property type="molecule type" value="Genomic_DNA"/>
</dbReference>
<dbReference type="PANTHER" id="PTHR43791:SF85">
    <property type="entry name" value="TRANSPORTER, PUTATIVE (AFU_ORTHOLOGUE AFUA_6G00710)-RELATED"/>
    <property type="match status" value="1"/>
</dbReference>
<feature type="transmembrane region" description="Helical" evidence="7">
    <location>
        <begin position="415"/>
        <end position="436"/>
    </location>
</feature>
<name>A0A4Q2DPL4_9AGAR</name>
<dbReference type="GO" id="GO:0022857">
    <property type="term" value="F:transmembrane transporter activity"/>
    <property type="evidence" value="ECO:0007669"/>
    <property type="project" value="InterPro"/>
</dbReference>
<dbReference type="InterPro" id="IPR036259">
    <property type="entry name" value="MFS_trans_sf"/>
</dbReference>
<keyword evidence="5 7" id="KW-0472">Membrane</keyword>
<keyword evidence="4 7" id="KW-1133">Transmembrane helix</keyword>
<dbReference type="FunFam" id="1.20.1250.20:FF:000013">
    <property type="entry name" value="MFS general substrate transporter"/>
    <property type="match status" value="1"/>
</dbReference>
<dbReference type="OrthoDB" id="2985014at2759"/>
<evidence type="ECO:0000256" key="5">
    <source>
        <dbReference type="ARBA" id="ARBA00023136"/>
    </source>
</evidence>
<evidence type="ECO:0000256" key="6">
    <source>
        <dbReference type="SAM" id="MobiDB-lite"/>
    </source>
</evidence>
<feature type="compositionally biased region" description="Low complexity" evidence="6">
    <location>
        <begin position="1"/>
        <end position="15"/>
    </location>
</feature>
<keyword evidence="9" id="KW-1185">Reference proteome</keyword>
<feature type="region of interest" description="Disordered" evidence="6">
    <location>
        <begin position="1"/>
        <end position="24"/>
    </location>
</feature>
<gene>
    <name evidence="8" type="ORF">EST38_g5052</name>
</gene>
<feature type="transmembrane region" description="Helical" evidence="7">
    <location>
        <begin position="259"/>
        <end position="284"/>
    </location>
</feature>
<evidence type="ECO:0000313" key="8">
    <source>
        <dbReference type="EMBL" id="RXW20785.1"/>
    </source>
</evidence>
<dbReference type="InterPro" id="IPR011701">
    <property type="entry name" value="MFS"/>
</dbReference>
<comment type="subcellular location">
    <subcellularLocation>
        <location evidence="1">Membrane</location>
        <topology evidence="1">Multi-pass membrane protein</topology>
    </subcellularLocation>
</comment>
<evidence type="ECO:0008006" key="10">
    <source>
        <dbReference type="Google" id="ProtNLM"/>
    </source>
</evidence>
<feature type="transmembrane region" description="Helical" evidence="7">
    <location>
        <begin position="188"/>
        <end position="210"/>
    </location>
</feature>
<feature type="transmembrane region" description="Helical" evidence="7">
    <location>
        <begin position="347"/>
        <end position="372"/>
    </location>
</feature>
<protein>
    <recommendedName>
        <fullName evidence="10">Major facilitator superfamily (MFS) profile domain-containing protein</fullName>
    </recommendedName>
</protein>
<feature type="transmembrane region" description="Helical" evidence="7">
    <location>
        <begin position="129"/>
        <end position="148"/>
    </location>
</feature>
<dbReference type="AlphaFoldDB" id="A0A4Q2DPL4"/>
<evidence type="ECO:0000256" key="7">
    <source>
        <dbReference type="SAM" id="Phobius"/>
    </source>
</evidence>
<feature type="transmembrane region" description="Helical" evidence="7">
    <location>
        <begin position="155"/>
        <end position="176"/>
    </location>
</feature>
<reference evidence="8 9" key="1">
    <citation type="submission" date="2019-01" db="EMBL/GenBank/DDBJ databases">
        <title>Draft genome sequence of Psathyrella aberdarensis IHI B618.</title>
        <authorList>
            <person name="Buettner E."/>
            <person name="Kellner H."/>
        </authorList>
    </citation>
    <scope>NUCLEOTIDE SEQUENCE [LARGE SCALE GENOMIC DNA]</scope>
    <source>
        <strain evidence="8 9">IHI B618</strain>
    </source>
</reference>
<dbReference type="PANTHER" id="PTHR43791">
    <property type="entry name" value="PERMEASE-RELATED"/>
    <property type="match status" value="1"/>
</dbReference>
<evidence type="ECO:0000313" key="9">
    <source>
        <dbReference type="Proteomes" id="UP000290288"/>
    </source>
</evidence>
<sequence>MSTRSASDSHSVDSSGKVEKGNGVIEKLPPSEYYAASEGLTLEKEAVVSKEDMELERRASLKLDLTLLPVMTMFYLLSFLDRANIGNARVAGLQTALGLSDTEYQICVTILYVPYILAELPSNLLLRRIGPNILMPTILTAWGLVVTFQGFVSSIAYFFSAASLSGAFSGLLAAAIQNMDGLGGKEGWSWIFILEGLFTVLVGVASFFLVPATPQHASILSQAEKDALKRRLERDRPLISTHDAFKPKEVLRSFLSPHVIILFVVFFLGGTLLYGLALFLPSIVRQLGFGRTESQLLSVGPFAVGFVVSVISAWWSDRYNTRGVPLIAISGLSIAGWALFLSADNKYVLYGALYLMVPGIYGVSPVTCAWVANNSEPYFRRASSIAIGFMATNAGGILSTWRFPTKEGPKFTNTAIMNLVFSCVMVVFTILNMLYLHQQNQRKVRHRHEILKPYATDEEPEGGVRAWVELGDKHPDFKYTL</sequence>
<dbReference type="Pfam" id="PF07690">
    <property type="entry name" value="MFS_1"/>
    <property type="match status" value="2"/>
</dbReference>
<keyword evidence="3 7" id="KW-0812">Transmembrane</keyword>
<accession>A0A4Q2DPL4</accession>